<dbReference type="AlphaFoldDB" id="A0A0C3IFY8"/>
<dbReference type="EMBL" id="KN832057">
    <property type="protein sequence ID" value="KIN95927.1"/>
    <property type="molecule type" value="Genomic_DNA"/>
</dbReference>
<gene>
    <name evidence="1" type="ORF">M404DRAFT_293148</name>
</gene>
<keyword evidence="2" id="KW-1185">Reference proteome</keyword>
<dbReference type="HOGENOM" id="CLU_2334494_0_0_1"/>
<evidence type="ECO:0000313" key="1">
    <source>
        <dbReference type="EMBL" id="KIN95927.1"/>
    </source>
</evidence>
<reference evidence="1 2" key="1">
    <citation type="submission" date="2014-04" db="EMBL/GenBank/DDBJ databases">
        <authorList>
            <consortium name="DOE Joint Genome Institute"/>
            <person name="Kuo A."/>
            <person name="Kohler A."/>
            <person name="Costa M.D."/>
            <person name="Nagy L.G."/>
            <person name="Floudas D."/>
            <person name="Copeland A."/>
            <person name="Barry K.W."/>
            <person name="Cichocki N."/>
            <person name="Veneault-Fourrey C."/>
            <person name="LaButti K."/>
            <person name="Lindquist E.A."/>
            <person name="Lipzen A."/>
            <person name="Lundell T."/>
            <person name="Morin E."/>
            <person name="Murat C."/>
            <person name="Sun H."/>
            <person name="Tunlid A."/>
            <person name="Henrissat B."/>
            <person name="Grigoriev I.V."/>
            <person name="Hibbett D.S."/>
            <person name="Martin F."/>
            <person name="Nordberg H.P."/>
            <person name="Cantor M.N."/>
            <person name="Hua S.X."/>
        </authorList>
    </citation>
    <scope>NUCLEOTIDE SEQUENCE [LARGE SCALE GENOMIC DNA]</scope>
    <source>
        <strain evidence="1 2">Marx 270</strain>
    </source>
</reference>
<sequence>MGVDDEDADDSGAQTLGELYHLTIFRAFLYRIGQFTNALDYTLGISSIRRTSTPASVKFDHVVRCTYKRDAKSCFVSPIHPSPCSEFRGRNSGDQHTE</sequence>
<protein>
    <submittedName>
        <fullName evidence="1">Uncharacterized protein</fullName>
    </submittedName>
</protein>
<dbReference type="Proteomes" id="UP000054217">
    <property type="component" value="Unassembled WGS sequence"/>
</dbReference>
<dbReference type="InParanoid" id="A0A0C3IFY8"/>
<proteinExistence type="predicted"/>
<name>A0A0C3IFY8_PISTI</name>
<organism evidence="1 2">
    <name type="scientific">Pisolithus tinctorius Marx 270</name>
    <dbReference type="NCBI Taxonomy" id="870435"/>
    <lineage>
        <taxon>Eukaryota</taxon>
        <taxon>Fungi</taxon>
        <taxon>Dikarya</taxon>
        <taxon>Basidiomycota</taxon>
        <taxon>Agaricomycotina</taxon>
        <taxon>Agaricomycetes</taxon>
        <taxon>Agaricomycetidae</taxon>
        <taxon>Boletales</taxon>
        <taxon>Sclerodermatineae</taxon>
        <taxon>Pisolithaceae</taxon>
        <taxon>Pisolithus</taxon>
    </lineage>
</organism>
<evidence type="ECO:0000313" key="2">
    <source>
        <dbReference type="Proteomes" id="UP000054217"/>
    </source>
</evidence>
<reference evidence="2" key="2">
    <citation type="submission" date="2015-01" db="EMBL/GenBank/DDBJ databases">
        <title>Evolutionary Origins and Diversification of the Mycorrhizal Mutualists.</title>
        <authorList>
            <consortium name="DOE Joint Genome Institute"/>
            <consortium name="Mycorrhizal Genomics Consortium"/>
            <person name="Kohler A."/>
            <person name="Kuo A."/>
            <person name="Nagy L.G."/>
            <person name="Floudas D."/>
            <person name="Copeland A."/>
            <person name="Barry K.W."/>
            <person name="Cichocki N."/>
            <person name="Veneault-Fourrey C."/>
            <person name="LaButti K."/>
            <person name="Lindquist E.A."/>
            <person name="Lipzen A."/>
            <person name="Lundell T."/>
            <person name="Morin E."/>
            <person name="Murat C."/>
            <person name="Riley R."/>
            <person name="Ohm R."/>
            <person name="Sun H."/>
            <person name="Tunlid A."/>
            <person name="Henrissat B."/>
            <person name="Grigoriev I.V."/>
            <person name="Hibbett D.S."/>
            <person name="Martin F."/>
        </authorList>
    </citation>
    <scope>NUCLEOTIDE SEQUENCE [LARGE SCALE GENOMIC DNA]</scope>
    <source>
        <strain evidence="2">Marx 270</strain>
    </source>
</reference>
<accession>A0A0C3IFY8</accession>